<organism evidence="2 3">
    <name type="scientific">Hypholoma sublateritium (strain FD-334 SS-4)</name>
    <dbReference type="NCBI Taxonomy" id="945553"/>
    <lineage>
        <taxon>Eukaryota</taxon>
        <taxon>Fungi</taxon>
        <taxon>Dikarya</taxon>
        <taxon>Basidiomycota</taxon>
        <taxon>Agaricomycotina</taxon>
        <taxon>Agaricomycetes</taxon>
        <taxon>Agaricomycetidae</taxon>
        <taxon>Agaricales</taxon>
        <taxon>Agaricineae</taxon>
        <taxon>Strophariaceae</taxon>
        <taxon>Hypholoma</taxon>
    </lineage>
</organism>
<sequence length="122" mass="12373">MKEFITFAKGKGRAVDEGEDEGSGHAEPPTPGLSTFPGRAPQETEPAADTQPTVTPATVSTSEVPQQTGPGADTLPTFTAGEVSVPEVSPRADPSAPAAPEDGGRGASPPGQLDKGHIQDED</sequence>
<reference evidence="3" key="1">
    <citation type="submission" date="2014-04" db="EMBL/GenBank/DDBJ databases">
        <title>Evolutionary Origins and Diversification of the Mycorrhizal Mutualists.</title>
        <authorList>
            <consortium name="DOE Joint Genome Institute"/>
            <consortium name="Mycorrhizal Genomics Consortium"/>
            <person name="Kohler A."/>
            <person name="Kuo A."/>
            <person name="Nagy L.G."/>
            <person name="Floudas D."/>
            <person name="Copeland A."/>
            <person name="Barry K.W."/>
            <person name="Cichocki N."/>
            <person name="Veneault-Fourrey C."/>
            <person name="LaButti K."/>
            <person name="Lindquist E.A."/>
            <person name="Lipzen A."/>
            <person name="Lundell T."/>
            <person name="Morin E."/>
            <person name="Murat C."/>
            <person name="Riley R."/>
            <person name="Ohm R."/>
            <person name="Sun H."/>
            <person name="Tunlid A."/>
            <person name="Henrissat B."/>
            <person name="Grigoriev I.V."/>
            <person name="Hibbett D.S."/>
            <person name="Martin F."/>
        </authorList>
    </citation>
    <scope>NUCLEOTIDE SEQUENCE [LARGE SCALE GENOMIC DNA]</scope>
    <source>
        <strain evidence="3">FD-334 SS-4</strain>
    </source>
</reference>
<evidence type="ECO:0000313" key="2">
    <source>
        <dbReference type="EMBL" id="KJA13479.1"/>
    </source>
</evidence>
<gene>
    <name evidence="2" type="ORF">HYPSUDRAFT_209508</name>
</gene>
<dbReference type="EMBL" id="KN817738">
    <property type="protein sequence ID" value="KJA13479.1"/>
    <property type="molecule type" value="Genomic_DNA"/>
</dbReference>
<evidence type="ECO:0000256" key="1">
    <source>
        <dbReference type="SAM" id="MobiDB-lite"/>
    </source>
</evidence>
<dbReference type="Proteomes" id="UP000054270">
    <property type="component" value="Unassembled WGS sequence"/>
</dbReference>
<dbReference type="AlphaFoldDB" id="A0A0D2N2K1"/>
<evidence type="ECO:0000313" key="3">
    <source>
        <dbReference type="Proteomes" id="UP000054270"/>
    </source>
</evidence>
<protein>
    <submittedName>
        <fullName evidence="2">Uncharacterized protein</fullName>
    </submittedName>
</protein>
<accession>A0A0D2N2K1</accession>
<keyword evidence="3" id="KW-1185">Reference proteome</keyword>
<feature type="region of interest" description="Disordered" evidence="1">
    <location>
        <begin position="1"/>
        <end position="122"/>
    </location>
</feature>
<proteinExistence type="predicted"/>
<feature type="compositionally biased region" description="Low complexity" evidence="1">
    <location>
        <begin position="89"/>
        <end position="100"/>
    </location>
</feature>
<feature type="compositionally biased region" description="Polar residues" evidence="1">
    <location>
        <begin position="50"/>
        <end position="69"/>
    </location>
</feature>
<name>A0A0D2N2K1_HYPSF</name>